<dbReference type="EMBL" id="FZOF01000055">
    <property type="protein sequence ID" value="SNT59384.1"/>
    <property type="molecule type" value="Genomic_DNA"/>
</dbReference>
<feature type="region of interest" description="Disordered" evidence="1">
    <location>
        <begin position="1"/>
        <end position="32"/>
    </location>
</feature>
<accession>A0A239NYE7</accession>
<dbReference type="GO" id="GO:0016627">
    <property type="term" value="F:oxidoreductase activity, acting on the CH-CH group of donors"/>
    <property type="evidence" value="ECO:0007669"/>
    <property type="project" value="InterPro"/>
</dbReference>
<evidence type="ECO:0000313" key="2">
    <source>
        <dbReference type="EMBL" id="SNT59384.1"/>
    </source>
</evidence>
<dbReference type="SUPFAM" id="SSF56645">
    <property type="entry name" value="Acyl-CoA dehydrogenase NM domain-like"/>
    <property type="match status" value="1"/>
</dbReference>
<sequence length="271" mass="28544">MHPQGQLALADAGRGTGPRERAASARLPGPGTPLDEVFTACEALGHARPGAAWSDFVSGCHWAAPLPEAEPADDDPRTVPWARPADGGHVLSGEWRLAPAARGARWVALPALVEGGRPVFVVRRTQGAEGVDGYRLRELFVPDGLTSSAGGTPLRSADAPYAWAAATGTAFGSARRLLAEGTTTHLAALLERERDAVHGRLRNAPEGGDERLAERVDRAAHVVREVYSACCEEGPDGLPLRPASLVTAGAPLLQFLRFATELLPFPRAGAR</sequence>
<reference evidence="2 3" key="1">
    <citation type="submission" date="2017-06" db="EMBL/GenBank/DDBJ databases">
        <authorList>
            <person name="Kim H.J."/>
            <person name="Triplett B.A."/>
        </authorList>
    </citation>
    <scope>NUCLEOTIDE SEQUENCE [LARGE SCALE GENOMIC DNA]</scope>
    <source>
        <strain evidence="2 3">CGMCC 4.1858</strain>
    </source>
</reference>
<evidence type="ECO:0008006" key="4">
    <source>
        <dbReference type="Google" id="ProtNLM"/>
    </source>
</evidence>
<dbReference type="RefSeq" id="WP_089229339.1">
    <property type="nucleotide sequence ID" value="NZ_FZOF01000055.1"/>
</dbReference>
<dbReference type="InterPro" id="IPR009100">
    <property type="entry name" value="AcylCoA_DH/oxidase_NM_dom_sf"/>
</dbReference>
<proteinExistence type="predicted"/>
<name>A0A239NYE7_9ACTN</name>
<protein>
    <recommendedName>
        <fullName evidence="4">Acyl-CoA dehydrogenase</fullName>
    </recommendedName>
</protein>
<keyword evidence="3" id="KW-1185">Reference proteome</keyword>
<dbReference type="Proteomes" id="UP000198280">
    <property type="component" value="Unassembled WGS sequence"/>
</dbReference>
<organism evidence="2 3">
    <name type="scientific">Actinacidiphila glaucinigra</name>
    <dbReference type="NCBI Taxonomy" id="235986"/>
    <lineage>
        <taxon>Bacteria</taxon>
        <taxon>Bacillati</taxon>
        <taxon>Actinomycetota</taxon>
        <taxon>Actinomycetes</taxon>
        <taxon>Kitasatosporales</taxon>
        <taxon>Streptomycetaceae</taxon>
        <taxon>Actinacidiphila</taxon>
    </lineage>
</organism>
<gene>
    <name evidence="2" type="ORF">SAMN05216252_15511</name>
</gene>
<evidence type="ECO:0000256" key="1">
    <source>
        <dbReference type="SAM" id="MobiDB-lite"/>
    </source>
</evidence>
<evidence type="ECO:0000313" key="3">
    <source>
        <dbReference type="Proteomes" id="UP000198280"/>
    </source>
</evidence>
<dbReference type="AlphaFoldDB" id="A0A239NYE7"/>